<reference evidence="2" key="1">
    <citation type="submission" date="2015-05" db="EMBL/GenBank/DDBJ databases">
        <title>Draft genome sequencing of a biphenyl-degrading bacterium, Pseudomonas balearica KF707 (=NBRC110670).</title>
        <authorList>
            <person name="Kimura N."/>
            <person name="Hirose J."/>
            <person name="Watanabe T."/>
            <person name="Suenaga H."/>
            <person name="Fujihara H."/>
            <person name="Noguchi M."/>
            <person name="Hashimoto M."/>
            <person name="Shimodaira J."/>
            <person name="Tsuchikane K."/>
            <person name="Hosoyama A."/>
            <person name="Yamazoe A."/>
            <person name="Fujita N."/>
            <person name="Furukawa K."/>
        </authorList>
    </citation>
    <scope>NUCLEOTIDE SEQUENCE [LARGE SCALE GENOMIC DNA]</scope>
    <source>
        <strain evidence="2">DSM 10086 / NBRC 110670 / KF707</strain>
    </source>
</reference>
<sequence>MNLAPLSPRRPRKGHGATPRAAAVQARPALAISHAPWRVFISDLRDDPLGLNGVTENTTRSG</sequence>
<accession>A0A143SW16</accession>
<protein>
    <submittedName>
        <fullName evidence="1">Uncharacterized protein</fullName>
    </submittedName>
</protein>
<gene>
    <name evidence="1" type="ORF">KF707C_46100</name>
</gene>
<name>L8MIK6_METFU</name>
<dbReference type="KEGG" id="pfuw:KF707C_46100"/>
<dbReference type="EMBL" id="AP014862">
    <property type="protein sequence ID" value="BAU76298.1"/>
    <property type="molecule type" value="Genomic_DNA"/>
</dbReference>
<keyword evidence="2" id="KW-1185">Reference proteome</keyword>
<evidence type="ECO:0000313" key="2">
    <source>
        <dbReference type="Proteomes" id="UP000218554"/>
    </source>
</evidence>
<reference evidence="1 2" key="2">
    <citation type="journal article" date="2017" name="Int. J. Syst. Evol. Microbiol.">
        <title>Pseudomonas furukawaii sp. nov., a polychlorinated biphenyl-degrading bacterium isolated from biphenyl-contaminated soil in Japan.</title>
        <authorList>
            <person name="Kimura N."/>
            <person name="Watanabe T."/>
            <person name="Suenaga H."/>
            <person name="Fujihara H."/>
            <person name="Futagami T."/>
            <person name="Goto M."/>
            <person name="Hanada S."/>
            <person name="Hirose J."/>
        </authorList>
    </citation>
    <scope>NUCLEOTIDE SEQUENCE [LARGE SCALE GENOMIC DNA]</scope>
    <source>
        <strain evidence="2">DSM 10086 / NBRC 110670 / KF707</strain>
    </source>
</reference>
<organism evidence="1 2">
    <name type="scientific">Metapseudomonas furukawaii</name>
    <name type="common">Pseudomonas furukawaii</name>
    <dbReference type="NCBI Taxonomy" id="1149133"/>
    <lineage>
        <taxon>Bacteria</taxon>
        <taxon>Pseudomonadati</taxon>
        <taxon>Pseudomonadota</taxon>
        <taxon>Gammaproteobacteria</taxon>
        <taxon>Pseudomonadales</taxon>
        <taxon>Pseudomonadaceae</taxon>
        <taxon>Metapseudomonas</taxon>
    </lineage>
</organism>
<evidence type="ECO:0000313" key="1">
    <source>
        <dbReference type="EMBL" id="BAU76298.1"/>
    </source>
</evidence>
<proteinExistence type="predicted"/>
<dbReference type="RefSeq" id="WP_003451551.1">
    <property type="nucleotide sequence ID" value="NZ_AJMR01000133.1"/>
</dbReference>
<accession>L8MIK6</accession>
<dbReference type="Proteomes" id="UP000218554">
    <property type="component" value="Chromosome"/>
</dbReference>
<dbReference type="AlphaFoldDB" id="L8MIK6"/>